<keyword evidence="1" id="KW-0677">Repeat</keyword>
<dbReference type="EMBL" id="JAAABM010000006">
    <property type="protein sequence ID" value="KAF7676663.1"/>
    <property type="molecule type" value="Genomic_DNA"/>
</dbReference>
<reference evidence="4" key="1">
    <citation type="submission" date="2020-01" db="EMBL/GenBank/DDBJ databases">
        <authorList>
            <person name="Feng Z.H.Z."/>
        </authorList>
    </citation>
    <scope>NUCLEOTIDE SEQUENCE</scope>
    <source>
        <strain evidence="4">CBS107.38</strain>
    </source>
</reference>
<accession>A0A8H7B7U7</accession>
<dbReference type="Gene3D" id="3.40.50.300">
    <property type="entry name" value="P-loop containing nucleotide triphosphate hydrolases"/>
    <property type="match status" value="1"/>
</dbReference>
<dbReference type="Pfam" id="PF24883">
    <property type="entry name" value="NPHP3_N"/>
    <property type="match status" value="1"/>
</dbReference>
<dbReference type="InterPro" id="IPR036770">
    <property type="entry name" value="Ankyrin_rpt-contain_sf"/>
</dbReference>
<evidence type="ECO:0008006" key="6">
    <source>
        <dbReference type="Google" id="ProtNLM"/>
    </source>
</evidence>
<dbReference type="PANTHER" id="PTHR10039:SF10">
    <property type="entry name" value="NACHT DOMAIN-CONTAINING PROTEIN"/>
    <property type="match status" value="1"/>
</dbReference>
<evidence type="ECO:0000259" key="3">
    <source>
        <dbReference type="Pfam" id="PF24883"/>
    </source>
</evidence>
<feature type="domain" description="GPI inositol-deacylase winged helix" evidence="2">
    <location>
        <begin position="689"/>
        <end position="771"/>
    </location>
</feature>
<evidence type="ECO:0000313" key="5">
    <source>
        <dbReference type="Proteomes" id="UP000596902"/>
    </source>
</evidence>
<evidence type="ECO:0000313" key="4">
    <source>
        <dbReference type="EMBL" id="KAF7676663.1"/>
    </source>
</evidence>
<dbReference type="SUPFAM" id="SSF52540">
    <property type="entry name" value="P-loop containing nucleoside triphosphate hydrolases"/>
    <property type="match status" value="1"/>
</dbReference>
<name>A0A8H7B7U7_9PLEO</name>
<keyword evidence="5" id="KW-1185">Reference proteome</keyword>
<gene>
    <name evidence="4" type="ORF">GT037_004875</name>
</gene>
<evidence type="ECO:0000259" key="2">
    <source>
        <dbReference type="Pfam" id="PF22939"/>
    </source>
</evidence>
<dbReference type="InterPro" id="IPR054471">
    <property type="entry name" value="GPIID_WHD"/>
</dbReference>
<comment type="caution">
    <text evidence="4">The sequence shown here is derived from an EMBL/GenBank/DDBJ whole genome shotgun (WGS) entry which is preliminary data.</text>
</comment>
<dbReference type="PANTHER" id="PTHR10039">
    <property type="entry name" value="AMELOGENIN"/>
    <property type="match status" value="1"/>
</dbReference>
<feature type="domain" description="Nephrocystin 3-like N-terminal" evidence="3">
    <location>
        <begin position="427"/>
        <end position="562"/>
    </location>
</feature>
<organism evidence="4 5">
    <name type="scientific">Alternaria burnsii</name>
    <dbReference type="NCBI Taxonomy" id="1187904"/>
    <lineage>
        <taxon>Eukaryota</taxon>
        <taxon>Fungi</taxon>
        <taxon>Dikarya</taxon>
        <taxon>Ascomycota</taxon>
        <taxon>Pezizomycotina</taxon>
        <taxon>Dothideomycetes</taxon>
        <taxon>Pleosporomycetidae</taxon>
        <taxon>Pleosporales</taxon>
        <taxon>Pleosporineae</taxon>
        <taxon>Pleosporaceae</taxon>
        <taxon>Alternaria</taxon>
        <taxon>Alternaria sect. Alternaria</taxon>
    </lineage>
</organism>
<dbReference type="Gene3D" id="1.25.40.20">
    <property type="entry name" value="Ankyrin repeat-containing domain"/>
    <property type="match status" value="1"/>
</dbReference>
<dbReference type="InterPro" id="IPR027417">
    <property type="entry name" value="P-loop_NTPase"/>
</dbReference>
<proteinExistence type="predicted"/>
<dbReference type="RefSeq" id="XP_038786872.1">
    <property type="nucleotide sequence ID" value="XM_038929922.1"/>
</dbReference>
<reference evidence="4" key="2">
    <citation type="submission" date="2020-08" db="EMBL/GenBank/DDBJ databases">
        <title>Draft Genome Sequence of Cumin Blight Pathogen Alternaria burnsii.</title>
        <authorList>
            <person name="Feng Z."/>
        </authorList>
    </citation>
    <scope>NUCLEOTIDE SEQUENCE</scope>
    <source>
        <strain evidence="4">CBS107.38</strain>
    </source>
</reference>
<dbReference type="Proteomes" id="UP000596902">
    <property type="component" value="Unassembled WGS sequence"/>
</dbReference>
<dbReference type="InterPro" id="IPR056884">
    <property type="entry name" value="NPHP3-like_N"/>
</dbReference>
<dbReference type="GeneID" id="62203100"/>
<sequence length="1249" mass="140050">MLRYFLAPTRETPPDTFIRLGNIIEQPHFADQPLNEVPLPIDKVTVNPEARRAKFSFGDTKTTTIGIWATFLMQILGVGGDVNTQISRGTTETWDCDTIKTISFEPSIAYIKKSVEATAVKQYIQERRHRPWDTKLYMITGIKIAYGAKGTISHARSKGIHLHLGVDATSLGAPMQAGPDIGVEKGRNVTQEIGDKDPFVLGFRIQRIKVSIKGRIRQERVEDGDMLGVDDDLEDGERVELVIDGLEDADADAEEFGIESSWTAATNRASYLESLSLLLMEAGQSTRQHSDLALLYPRSKSLQSYIIEFFIVVVQTCFRYHRYLQKSALGKFTSSLNDSDIKEMRSNLLVWSKSIQVEITILIARRIETEAECSSRFRAMMDLNSKSTSQQQKQIALRKMLDRCSTHDYETTWRQIRKAGNTNLYAQMPEYVEWARGSDPKTLILVGKLGYGKSVTLANIVDDINLRIDTSVSGLAYFFCRHDLPESLVARTVIGALIRQIISLFSHLLTETEATNAYDLSQLYDLMCHIVPPKHIIYIILDGLDLCSPLERKAITEQLDMLRMRFNTRACVSRRLEPEIELHSFATEFPEAKAVRLPDNNSDIRAFIKVQLDTAISSGSLALGNPVLILDIENTLLQGSQHMFLWVTLQIQSICMMQTDHDIREALTELPQDLSGIYSRILRQATRPGQPLQSDIFKLILSARRPLTTQEMREALSVTPGNTRWDPAKILNSIYPALTSCGCLITIDEEEHTVRTVHPSVNQFLLQENPTSPTMIHGIPFEPEAAQALMSSIIITYLSYEIFGTELTVRLPTLDVGTAPSHIITSMTGTRKSVQAMALKLLRSKGQSNFDVSNALAKGFKQIPSDMESYNFQHYAKAHIIEHLTGLPMLLCSVPENFFRYFEQDTIPVTSLKEAIGLLWALLQPPSRWPCDEAYRNGLQLFGSNSKRIQHSSLFSEMFYYAIETNRLHAIRYLLDLYTPLFLDYHAAIVDPGSVLYRYPVLADIMETISQSPNISPSRDDISAILVGLAPLCLAISTSRDDAAQLLINNELIDLNCSDDSDSGVWSRPIGVATSMGNIKIVRALLSTDHAERFILSEDEGLELSETIDNANTVLLIQDYIRANSSLPGLHRVKRVSNQVRALHGHSYPTSHYTFSVLTSALPPTHPPPGSAIRKPFVFYTAQAIVYTQPDSIAEWKLLAEGEVVDSAWEAVESLYCKLQEQVGEVTHPMSPGESWDGQEIVDDMMSET</sequence>
<evidence type="ECO:0000256" key="1">
    <source>
        <dbReference type="ARBA" id="ARBA00022737"/>
    </source>
</evidence>
<dbReference type="AlphaFoldDB" id="A0A8H7B7U7"/>
<protein>
    <recommendedName>
        <fullName evidence="6">NACHT domain-containing protein</fullName>
    </recommendedName>
</protein>
<dbReference type="Pfam" id="PF22939">
    <property type="entry name" value="WHD_GPIID"/>
    <property type="match status" value="1"/>
</dbReference>